<dbReference type="Proteomes" id="UP000831485">
    <property type="component" value="Chromosome"/>
</dbReference>
<reference evidence="3" key="2">
    <citation type="journal article" date="2021" name="Int. J. Syst. Evol. Microbiol.">
        <title>Geomonas silvestris sp. nov., Geomonas paludis sp. nov. and Geomonas limicola sp. nov., isolated from terrestrial environments, and emended description of the genus Geomonas.</title>
        <authorList>
            <person name="Itoh H."/>
            <person name="Xu Z."/>
            <person name="Masuda Y."/>
            <person name="Ushijima N."/>
            <person name="Hayakawa C."/>
            <person name="Shiratori Y."/>
            <person name="Senoo K."/>
        </authorList>
    </citation>
    <scope>NUCLEOTIDE SEQUENCE</scope>
    <source>
        <strain evidence="3">Red736</strain>
    </source>
</reference>
<keyword evidence="6" id="KW-1185">Reference proteome</keyword>
<dbReference type="PRINTS" id="PR00080">
    <property type="entry name" value="SDRFAMILY"/>
</dbReference>
<dbReference type="Proteomes" id="UP000568888">
    <property type="component" value="Unassembled WGS sequence"/>
</dbReference>
<dbReference type="NCBIfam" id="NF006619">
    <property type="entry name" value="PRK09186.1"/>
    <property type="match status" value="1"/>
</dbReference>
<dbReference type="GO" id="GO:0016616">
    <property type="term" value="F:oxidoreductase activity, acting on the CH-OH group of donors, NAD or NADP as acceptor"/>
    <property type="evidence" value="ECO:0007669"/>
    <property type="project" value="TreeGrafter"/>
</dbReference>
<gene>
    <name evidence="3" type="primary">ptmA</name>
    <name evidence="3" type="ORF">GMPD_39730</name>
    <name evidence="4" type="ORF">M1B72_03400</name>
</gene>
<name>A0A6V8N231_9BACT</name>
<dbReference type="PANTHER" id="PTHR42760">
    <property type="entry name" value="SHORT-CHAIN DEHYDROGENASES/REDUCTASES FAMILY MEMBER"/>
    <property type="match status" value="1"/>
</dbReference>
<dbReference type="EMBL" id="BLXY01000016">
    <property type="protein sequence ID" value="GFO66054.1"/>
    <property type="molecule type" value="Genomic_DNA"/>
</dbReference>
<dbReference type="PANTHER" id="PTHR42760:SF133">
    <property type="entry name" value="3-OXOACYL-[ACYL-CARRIER-PROTEIN] REDUCTASE"/>
    <property type="match status" value="1"/>
</dbReference>
<evidence type="ECO:0000256" key="2">
    <source>
        <dbReference type="ARBA" id="ARBA00023002"/>
    </source>
</evidence>
<dbReference type="EMBL" id="CP096574">
    <property type="protein sequence ID" value="UPU36770.1"/>
    <property type="molecule type" value="Genomic_DNA"/>
</dbReference>
<dbReference type="RefSeq" id="WP_183350681.1">
    <property type="nucleotide sequence ID" value="NZ_BLXY01000016.1"/>
</dbReference>
<dbReference type="InterPro" id="IPR002347">
    <property type="entry name" value="SDR_fam"/>
</dbReference>
<reference evidence="4" key="3">
    <citation type="submission" date="2022-04" db="EMBL/GenBank/DDBJ databases">
        <authorList>
            <person name="Liu G."/>
        </authorList>
    </citation>
    <scope>NUCLEOTIDE SEQUENCE</scope>
    <source>
        <strain evidence="4">RG22</strain>
    </source>
</reference>
<evidence type="ECO:0000313" key="3">
    <source>
        <dbReference type="EMBL" id="GFO66054.1"/>
    </source>
</evidence>
<accession>A0A6V8N231</accession>
<dbReference type="SUPFAM" id="SSF51735">
    <property type="entry name" value="NAD(P)-binding Rossmann-fold domains"/>
    <property type="match status" value="1"/>
</dbReference>
<protein>
    <submittedName>
        <fullName evidence="3 4">Oxidoreductase</fullName>
    </submittedName>
</protein>
<dbReference type="InterPro" id="IPR036291">
    <property type="entry name" value="NAD(P)-bd_dom_sf"/>
</dbReference>
<reference evidence="5" key="1">
    <citation type="submission" date="2020-06" db="EMBL/GenBank/DDBJ databases">
        <title>Draft genomic sequecing of Geomonas sp. Red736.</title>
        <authorList>
            <person name="Itoh H."/>
            <person name="Xu Z.X."/>
            <person name="Ushijima N."/>
            <person name="Masuda Y."/>
            <person name="Shiratori Y."/>
            <person name="Senoo K."/>
        </authorList>
    </citation>
    <scope>NUCLEOTIDE SEQUENCE [LARGE SCALE GENOMIC DNA]</scope>
    <source>
        <strain evidence="5">Red736</strain>
    </source>
</reference>
<dbReference type="Pfam" id="PF13561">
    <property type="entry name" value="adh_short_C2"/>
    <property type="match status" value="1"/>
</dbReference>
<sequence>MNGVDIDNKVVVITGAAGRIGSEYARAVAAAGAVAVIADTSEENGRKLADEIIANSGKADFELLDITSKESVQRLITVLTERYGRVDALVNNAYPRNKRYGARLEDVTYEDFCDNVGTHLGGYFLTSQQFGLHFQKQGYGNIVNMASIYGVVAPRFEVYEGTRMTMPVEYAAIKSAVIHLTKYLAKYFKGSNIRVNCISPGGILDAQPVEFLDKYRAFSLSKGMLDPQDLTGTLLYLLSDMSKFVNGQNIVVDDGWAL</sequence>
<organism evidence="3 5">
    <name type="scientific">Geomonas paludis</name>
    <dbReference type="NCBI Taxonomy" id="2740185"/>
    <lineage>
        <taxon>Bacteria</taxon>
        <taxon>Pseudomonadati</taxon>
        <taxon>Thermodesulfobacteriota</taxon>
        <taxon>Desulfuromonadia</taxon>
        <taxon>Geobacterales</taxon>
        <taxon>Geobacteraceae</taxon>
        <taxon>Geomonas</taxon>
    </lineage>
</organism>
<proteinExistence type="inferred from homology"/>
<evidence type="ECO:0000313" key="5">
    <source>
        <dbReference type="Proteomes" id="UP000568888"/>
    </source>
</evidence>
<keyword evidence="2" id="KW-0560">Oxidoreductase</keyword>
<dbReference type="PRINTS" id="PR00081">
    <property type="entry name" value="GDHRDH"/>
</dbReference>
<evidence type="ECO:0000313" key="6">
    <source>
        <dbReference type="Proteomes" id="UP000831485"/>
    </source>
</evidence>
<evidence type="ECO:0000313" key="4">
    <source>
        <dbReference type="EMBL" id="UPU36770.1"/>
    </source>
</evidence>
<comment type="similarity">
    <text evidence="1">Belongs to the short-chain dehydrogenases/reductases (SDR) family.</text>
</comment>
<dbReference type="AlphaFoldDB" id="A0A6V8N231"/>
<dbReference type="Gene3D" id="3.40.50.720">
    <property type="entry name" value="NAD(P)-binding Rossmann-like Domain"/>
    <property type="match status" value="1"/>
</dbReference>
<evidence type="ECO:0000256" key="1">
    <source>
        <dbReference type="ARBA" id="ARBA00006484"/>
    </source>
</evidence>